<dbReference type="NCBIfam" id="NF033540">
    <property type="entry name" value="transpos_IS701"/>
    <property type="match status" value="1"/>
</dbReference>
<name>A0A2U1K5B4_9BACI</name>
<evidence type="ECO:0000313" key="3">
    <source>
        <dbReference type="Proteomes" id="UP000245998"/>
    </source>
</evidence>
<dbReference type="InterPro" id="IPR039365">
    <property type="entry name" value="IS701-like"/>
</dbReference>
<accession>A0A2U1K5B4</accession>
<evidence type="ECO:0000259" key="1">
    <source>
        <dbReference type="Pfam" id="PF13546"/>
    </source>
</evidence>
<dbReference type="AlphaFoldDB" id="A0A2U1K5B4"/>
<dbReference type="EMBL" id="QCZG01000006">
    <property type="protein sequence ID" value="PWA12706.1"/>
    <property type="molecule type" value="Genomic_DNA"/>
</dbReference>
<dbReference type="Proteomes" id="UP000245998">
    <property type="component" value="Unassembled WGS sequence"/>
</dbReference>
<protein>
    <submittedName>
        <fullName evidence="2">IS701 family transposase</fullName>
    </submittedName>
</protein>
<dbReference type="PANTHER" id="PTHR33627">
    <property type="entry name" value="TRANSPOSASE"/>
    <property type="match status" value="1"/>
</dbReference>
<dbReference type="PANTHER" id="PTHR33627:SF1">
    <property type="entry name" value="TRANSPOSASE"/>
    <property type="match status" value="1"/>
</dbReference>
<keyword evidence="3" id="KW-1185">Reference proteome</keyword>
<dbReference type="OrthoDB" id="2519014at2"/>
<comment type="caution">
    <text evidence="2">The sequence shown here is derived from an EMBL/GenBank/DDBJ whole genome shotgun (WGS) entry which is preliminary data.</text>
</comment>
<reference evidence="2 3" key="1">
    <citation type="submission" date="2018-04" db="EMBL/GenBank/DDBJ databases">
        <title>Camelliibacillus theae gen. nov., sp. nov., isolated from Pu'er tea.</title>
        <authorList>
            <person name="Niu L."/>
        </authorList>
    </citation>
    <scope>NUCLEOTIDE SEQUENCE [LARGE SCALE GENOMIC DNA]</scope>
    <source>
        <strain evidence="2 3">T8</strain>
    </source>
</reference>
<dbReference type="InterPro" id="IPR038721">
    <property type="entry name" value="IS701-like_DDE_dom"/>
</dbReference>
<sequence length="410" mass="48111">MSTMMVTFYSHIVNFILALQLQLSKPQMNHLLTFIHGIILTDGRVNIAQIRRSTGDTRDLSCMTRFLNESPWCPNRVTRRRLQFVINRIRRARAKAGDIRPIVFFIVDDTQSKKDRSTKRMEGLDNHFSHSDGKTVWSHCIVTAHVVSEDYSFAWDFRSYFRESYCQEEGISFKSKNDLAIELINSYQQSDDEQVYVLVDSWYTSKKLIEACYLKGFHLIGGLRVNRKIYPSGIGVKISDFASTFIEATDLHSVTVDGHSYKLYSYEGNLADTEYAKVLLSWENEFASNKTPFCLLCTDSSLNLVTILRYYNVRWNIETGYRYFKELLGFDEYQLLSRKGIERFWCIEFLTYNYLEYQRQEWQQELPLTIGDVVRRIRKDHLGQIVVYAYEQGRSKRSLKDLLKDLRLAV</sequence>
<gene>
    <name evidence="2" type="ORF">DCC39_04530</name>
</gene>
<dbReference type="InterPro" id="IPR012337">
    <property type="entry name" value="RNaseH-like_sf"/>
</dbReference>
<dbReference type="Pfam" id="PF13546">
    <property type="entry name" value="DDE_5"/>
    <property type="match status" value="1"/>
</dbReference>
<feature type="domain" description="Transposase IS701-like DDE" evidence="1">
    <location>
        <begin position="26"/>
        <end position="233"/>
    </location>
</feature>
<organism evidence="2 3">
    <name type="scientific">Pueribacillus theae</name>
    <dbReference type="NCBI Taxonomy" id="2171751"/>
    <lineage>
        <taxon>Bacteria</taxon>
        <taxon>Bacillati</taxon>
        <taxon>Bacillota</taxon>
        <taxon>Bacilli</taxon>
        <taxon>Bacillales</taxon>
        <taxon>Bacillaceae</taxon>
        <taxon>Pueribacillus</taxon>
    </lineage>
</organism>
<evidence type="ECO:0000313" key="2">
    <source>
        <dbReference type="EMBL" id="PWA12706.1"/>
    </source>
</evidence>
<proteinExistence type="predicted"/>
<dbReference type="SUPFAM" id="SSF53098">
    <property type="entry name" value="Ribonuclease H-like"/>
    <property type="match status" value="1"/>
</dbReference>